<dbReference type="Proteomes" id="UP000242616">
    <property type="component" value="Unassembled WGS sequence"/>
</dbReference>
<dbReference type="InterPro" id="IPR006674">
    <property type="entry name" value="HD_domain"/>
</dbReference>
<evidence type="ECO:0000259" key="3">
    <source>
        <dbReference type="PROSITE" id="PS51832"/>
    </source>
</evidence>
<gene>
    <name evidence="4" type="ORF">XJ44_06735</name>
</gene>
<dbReference type="NCBIfam" id="TIGR00277">
    <property type="entry name" value="HDIG"/>
    <property type="match status" value="1"/>
</dbReference>
<proteinExistence type="predicted"/>
<dbReference type="InterPro" id="IPR003607">
    <property type="entry name" value="HD/PDEase_dom"/>
</dbReference>
<accession>A0ABX3IGM4</accession>
<reference evidence="4 5" key="1">
    <citation type="submission" date="2015-06" db="EMBL/GenBank/DDBJ databases">
        <title>Genome sequencing of Thermotogales isolates from hydrothermal vents.</title>
        <authorList>
            <person name="Haverkamp T.H."/>
            <person name="Kublanov I.V."/>
            <person name="Nesbo C.L."/>
        </authorList>
    </citation>
    <scope>NUCLEOTIDE SEQUENCE [LARGE SCALE GENOMIC DNA]</scope>
    <source>
        <strain evidence="5">ik275mar</strain>
    </source>
</reference>
<dbReference type="PROSITE" id="PS51832">
    <property type="entry name" value="HD_GYP"/>
    <property type="match status" value="1"/>
</dbReference>
<keyword evidence="1" id="KW-0812">Transmembrane</keyword>
<dbReference type="Pfam" id="PF13487">
    <property type="entry name" value="HD_5"/>
    <property type="match status" value="1"/>
</dbReference>
<keyword evidence="1" id="KW-1133">Transmembrane helix</keyword>
<keyword evidence="5" id="KW-1185">Reference proteome</keyword>
<name>A0ABX3IGM4_9BACT</name>
<dbReference type="CDD" id="cd00077">
    <property type="entry name" value="HDc"/>
    <property type="match status" value="1"/>
</dbReference>
<sequence length="340" mass="39182">MEFLLIILSIYSLITTLFLFNLAKSKKINLKEVVFDFTNQLTNENNDFPIKALSFISKEFPEIDSGIFLVKEGNKFNEVSSFGQKIEYNDKLFFYKDYFVKDFTIDNTLGVRLILHSKSKISKSKTEKLEIISSLISSSELIKNLIKKHGKFQIDLMLSMIKILEYYDRYTQGHSLRVAELSQKIAKKLNLSSQEISDAYWTGLVHDIGKIAIPNSILNKEGSLTMEEYEIIKKHPIYGFEFLSTSETLKNIATYVYHHHEKWDGTGYPGRLKGEMIPIISRIISVADSWDAMTSKRAYRDALTYEFALQEIINNSNKQFDPKVVSAFLDVLKEENLDIA</sequence>
<dbReference type="Gene3D" id="1.10.3210.10">
    <property type="entry name" value="Hypothetical protein af1432"/>
    <property type="match status" value="1"/>
</dbReference>
<dbReference type="InterPro" id="IPR006675">
    <property type="entry name" value="HDIG_dom"/>
</dbReference>
<dbReference type="PROSITE" id="PS51831">
    <property type="entry name" value="HD"/>
    <property type="match status" value="1"/>
</dbReference>
<organism evidence="4 5">
    <name type="scientific">Thermosipho affectus</name>
    <dbReference type="NCBI Taxonomy" id="660294"/>
    <lineage>
        <taxon>Bacteria</taxon>
        <taxon>Thermotogati</taxon>
        <taxon>Thermotogota</taxon>
        <taxon>Thermotogae</taxon>
        <taxon>Thermotogales</taxon>
        <taxon>Fervidobacteriaceae</taxon>
        <taxon>Thermosipho</taxon>
    </lineage>
</organism>
<feature type="domain" description="HD-GYP" evidence="3">
    <location>
        <begin position="149"/>
        <end position="340"/>
    </location>
</feature>
<dbReference type="SUPFAM" id="SSF109604">
    <property type="entry name" value="HD-domain/PDEase-like"/>
    <property type="match status" value="1"/>
</dbReference>
<evidence type="ECO:0000256" key="1">
    <source>
        <dbReference type="SAM" id="Phobius"/>
    </source>
</evidence>
<keyword evidence="1" id="KW-0472">Membrane</keyword>
<comment type="caution">
    <text evidence="4">The sequence shown here is derived from an EMBL/GenBank/DDBJ whole genome shotgun (WGS) entry which is preliminary data.</text>
</comment>
<dbReference type="SMART" id="SM00471">
    <property type="entry name" value="HDc"/>
    <property type="match status" value="1"/>
</dbReference>
<dbReference type="RefSeq" id="WP_077198495.1">
    <property type="nucleotide sequence ID" value="NZ_LBFC01000021.1"/>
</dbReference>
<feature type="transmembrane region" description="Helical" evidence="1">
    <location>
        <begin position="6"/>
        <end position="23"/>
    </location>
</feature>
<dbReference type="PANTHER" id="PTHR43155">
    <property type="entry name" value="CYCLIC DI-GMP PHOSPHODIESTERASE PA4108-RELATED"/>
    <property type="match status" value="1"/>
</dbReference>
<protein>
    <submittedName>
        <fullName evidence="4">Phosphohydrolase</fullName>
    </submittedName>
</protein>
<evidence type="ECO:0000313" key="4">
    <source>
        <dbReference type="EMBL" id="ONN26985.1"/>
    </source>
</evidence>
<evidence type="ECO:0000259" key="2">
    <source>
        <dbReference type="PROSITE" id="PS51831"/>
    </source>
</evidence>
<dbReference type="EMBL" id="LBFC01000021">
    <property type="protein sequence ID" value="ONN26985.1"/>
    <property type="molecule type" value="Genomic_DNA"/>
</dbReference>
<evidence type="ECO:0000313" key="5">
    <source>
        <dbReference type="Proteomes" id="UP000242616"/>
    </source>
</evidence>
<dbReference type="InterPro" id="IPR037522">
    <property type="entry name" value="HD_GYP_dom"/>
</dbReference>
<feature type="domain" description="HD" evidence="2">
    <location>
        <begin position="171"/>
        <end position="293"/>
    </location>
</feature>